<organism evidence="2 3">
    <name type="scientific">Lysobacter arenosi</name>
    <dbReference type="NCBI Taxonomy" id="2795387"/>
    <lineage>
        <taxon>Bacteria</taxon>
        <taxon>Pseudomonadati</taxon>
        <taxon>Pseudomonadota</taxon>
        <taxon>Gammaproteobacteria</taxon>
        <taxon>Lysobacterales</taxon>
        <taxon>Lysobacteraceae</taxon>
        <taxon>Lysobacter</taxon>
    </lineage>
</organism>
<dbReference type="Proteomes" id="UP000663400">
    <property type="component" value="Chromosome"/>
</dbReference>
<evidence type="ECO:0008006" key="4">
    <source>
        <dbReference type="Google" id="ProtNLM"/>
    </source>
</evidence>
<gene>
    <name evidence="2" type="ORF">HIV01_012540</name>
</gene>
<name>A0ABX7R7S6_9GAMM</name>
<sequence length="93" mass="10032">METALALSALISTLLSALALYAGSRNCRWSPKPRHPHRSTRIGLALAVVGLVLWMRLLGGGAGLCAMLGTWMLGMMALPYLALRSPAREKESR</sequence>
<accession>A0ABX7R7S6</accession>
<feature type="transmembrane region" description="Helical" evidence="1">
    <location>
        <begin position="61"/>
        <end position="83"/>
    </location>
</feature>
<keyword evidence="1" id="KW-1133">Transmembrane helix</keyword>
<evidence type="ECO:0000256" key="1">
    <source>
        <dbReference type="SAM" id="Phobius"/>
    </source>
</evidence>
<dbReference type="RefSeq" id="WP_200607585.1">
    <property type="nucleotide sequence ID" value="NZ_CP071517.1"/>
</dbReference>
<dbReference type="EMBL" id="CP071517">
    <property type="protein sequence ID" value="QSX74040.1"/>
    <property type="molecule type" value="Genomic_DNA"/>
</dbReference>
<proteinExistence type="predicted"/>
<keyword evidence="3" id="KW-1185">Reference proteome</keyword>
<evidence type="ECO:0000313" key="3">
    <source>
        <dbReference type="Proteomes" id="UP000663400"/>
    </source>
</evidence>
<protein>
    <recommendedName>
        <fullName evidence="4">DUF3325 domain-containing protein</fullName>
    </recommendedName>
</protein>
<evidence type="ECO:0000313" key="2">
    <source>
        <dbReference type="EMBL" id="QSX74040.1"/>
    </source>
</evidence>
<reference evidence="2 3" key="1">
    <citation type="submission" date="2021-02" db="EMBL/GenBank/DDBJ databases">
        <title>Lysobacter arenosi sp. nov., isolated from soil of gangwondo yeongwol, south Korea.</title>
        <authorList>
            <person name="Kim K.R."/>
            <person name="Kim K.H."/>
            <person name="Jeon C.O."/>
        </authorList>
    </citation>
    <scope>NUCLEOTIDE SEQUENCE [LARGE SCALE GENOMIC DNA]</scope>
    <source>
        <strain evidence="2 3">R7</strain>
    </source>
</reference>
<keyword evidence="1" id="KW-0812">Transmembrane</keyword>
<keyword evidence="1" id="KW-0472">Membrane</keyword>